<evidence type="ECO:0000313" key="2">
    <source>
        <dbReference type="Proteomes" id="UP000479132"/>
    </source>
</evidence>
<protein>
    <submittedName>
        <fullName evidence="1">Uncharacterized protein</fullName>
    </submittedName>
</protein>
<organism evidence="1 2">
    <name type="scientific">Fodinibius halophilus</name>
    <dbReference type="NCBI Taxonomy" id="1736908"/>
    <lineage>
        <taxon>Bacteria</taxon>
        <taxon>Pseudomonadati</taxon>
        <taxon>Balneolota</taxon>
        <taxon>Balneolia</taxon>
        <taxon>Balneolales</taxon>
        <taxon>Balneolaceae</taxon>
        <taxon>Fodinibius</taxon>
    </lineage>
</organism>
<dbReference type="Pfam" id="PF20230">
    <property type="entry name" value="DUF6588"/>
    <property type="match status" value="1"/>
</dbReference>
<dbReference type="RefSeq" id="WP_165265169.1">
    <property type="nucleotide sequence ID" value="NZ_JAALLS010000001.1"/>
</dbReference>
<accession>A0A6M1T6P2</accession>
<keyword evidence="2" id="KW-1185">Reference proteome</keyword>
<dbReference type="AlphaFoldDB" id="A0A6M1T6P2"/>
<proteinExistence type="predicted"/>
<comment type="caution">
    <text evidence="1">The sequence shown here is derived from an EMBL/GenBank/DDBJ whole genome shotgun (WGS) entry which is preliminary data.</text>
</comment>
<sequence length="374" mass="40273">MKLRFRILFIGLFIGMIGFATIPAKAQLGDVGQILQSSTDDANALAKAYLQPFGTGFGAALNTGWTNTAKPHKKLGFDLTISSGLAIVPGGDKSFDIQNLNLQQVKVASGGDIAQTINGKDITGPTLDVYADPDGPGGVSEQKVFDFNMPKGTDFGYVPSPMIKAGVGLIKDTELMFRYMPETKIGDFGSFNLFGVGAKHGLNQWLPGGGMLPVNLSLMFGYTNMEVGSGFDVTAEDLIEGRQDIKNTYPTSTWDGQKITMNTDAWSINALVGKTLPMISIYGGIGYEASTFNAKTPGSYPTVEGNPDYINDPNNNKKFIIKAVEEPLDISIEGDNGFRALAGFRFRFAIFHISGSYTLSNYSSYNVGFGISFR</sequence>
<dbReference type="Proteomes" id="UP000479132">
    <property type="component" value="Unassembled WGS sequence"/>
</dbReference>
<name>A0A6M1T6P2_9BACT</name>
<gene>
    <name evidence="1" type="ORF">G3569_01005</name>
</gene>
<evidence type="ECO:0000313" key="1">
    <source>
        <dbReference type="EMBL" id="NGP86914.1"/>
    </source>
</evidence>
<reference evidence="1 2" key="1">
    <citation type="submission" date="2020-02" db="EMBL/GenBank/DDBJ databases">
        <title>Aliifodinibius halophilus 2W32, complete genome.</title>
        <authorList>
            <person name="Li Y."/>
            <person name="Wu S."/>
        </authorList>
    </citation>
    <scope>NUCLEOTIDE SEQUENCE [LARGE SCALE GENOMIC DNA]</scope>
    <source>
        <strain evidence="1 2">2W32</strain>
    </source>
</reference>
<dbReference type="InterPro" id="IPR046495">
    <property type="entry name" value="DUF6588"/>
</dbReference>
<dbReference type="EMBL" id="JAALLS010000001">
    <property type="protein sequence ID" value="NGP86914.1"/>
    <property type="molecule type" value="Genomic_DNA"/>
</dbReference>